<dbReference type="InterPro" id="IPR054105">
    <property type="entry name" value="WHD_NrtR"/>
</dbReference>
<sequence length="234" mass="25268">MSCPDAALSALPTEAAPVGLAVDVAAFALHAGELRVLLTRRGGSGPHAHTWALPGGFVQEREDLGTAALRVLRGETGLDLGPRHLEQFFTFGEPWRDPRGRVVSVGHLAVLPHGTVNAYPAQAGPHTQGAAWLSAHDPPALAFDHALILGRAIKRLQLRLEYADLAPEFLPDTFTLPELQTVHEAVLGRTLDKRNFRKRVLAQGQLHPAGERRSGVGRPALLYRRATLENEGTP</sequence>
<dbReference type="SUPFAM" id="SSF46785">
    <property type="entry name" value="Winged helix' DNA-binding domain"/>
    <property type="match status" value="1"/>
</dbReference>
<accession>A0A1H7BSX5</accession>
<evidence type="ECO:0000313" key="2">
    <source>
        <dbReference type="EMBL" id="SEJ77732.1"/>
    </source>
</evidence>
<dbReference type="InterPro" id="IPR036388">
    <property type="entry name" value="WH-like_DNA-bd_sf"/>
</dbReference>
<protein>
    <submittedName>
        <fullName evidence="2">8-oxo-dGTP diphosphatase</fullName>
    </submittedName>
</protein>
<dbReference type="PANTHER" id="PTHR43736">
    <property type="entry name" value="ADP-RIBOSE PYROPHOSPHATASE"/>
    <property type="match status" value="1"/>
</dbReference>
<dbReference type="InterPro" id="IPR000086">
    <property type="entry name" value="NUDIX_hydrolase_dom"/>
</dbReference>
<keyword evidence="3" id="KW-1185">Reference proteome</keyword>
<evidence type="ECO:0000259" key="1">
    <source>
        <dbReference type="PROSITE" id="PS51462"/>
    </source>
</evidence>
<feature type="domain" description="Nudix hydrolase" evidence="1">
    <location>
        <begin position="17"/>
        <end position="157"/>
    </location>
</feature>
<organism evidence="2 3">
    <name type="scientific">Deinococcus reticulitermitis</name>
    <dbReference type="NCBI Taxonomy" id="856736"/>
    <lineage>
        <taxon>Bacteria</taxon>
        <taxon>Thermotogati</taxon>
        <taxon>Deinococcota</taxon>
        <taxon>Deinococci</taxon>
        <taxon>Deinococcales</taxon>
        <taxon>Deinococcaceae</taxon>
        <taxon>Deinococcus</taxon>
    </lineage>
</organism>
<dbReference type="CDD" id="cd18873">
    <property type="entry name" value="NUDIX_NadM_like"/>
    <property type="match status" value="1"/>
</dbReference>
<dbReference type="InterPro" id="IPR015797">
    <property type="entry name" value="NUDIX_hydrolase-like_dom_sf"/>
</dbReference>
<dbReference type="Pfam" id="PF00293">
    <property type="entry name" value="NUDIX"/>
    <property type="match status" value="1"/>
</dbReference>
<gene>
    <name evidence="2" type="ORF">SAMN04488058_11841</name>
</gene>
<dbReference type="Gene3D" id="3.90.79.10">
    <property type="entry name" value="Nucleoside Triphosphate Pyrophosphohydrolase"/>
    <property type="match status" value="1"/>
</dbReference>
<dbReference type="PROSITE" id="PS51462">
    <property type="entry name" value="NUDIX"/>
    <property type="match status" value="1"/>
</dbReference>
<dbReference type="STRING" id="856736.SAMN04488058_11841"/>
<dbReference type="Pfam" id="PF21906">
    <property type="entry name" value="WHD_NrtR"/>
    <property type="match status" value="1"/>
</dbReference>
<dbReference type="InterPro" id="IPR036390">
    <property type="entry name" value="WH_DNA-bd_sf"/>
</dbReference>
<dbReference type="AlphaFoldDB" id="A0A1H7BSX5"/>
<dbReference type="RefSeq" id="WP_092265378.1">
    <property type="nucleotide sequence ID" value="NZ_FNZA01000018.1"/>
</dbReference>
<dbReference type="EMBL" id="FNZA01000018">
    <property type="protein sequence ID" value="SEJ77732.1"/>
    <property type="molecule type" value="Genomic_DNA"/>
</dbReference>
<dbReference type="PANTHER" id="PTHR43736:SF4">
    <property type="entry name" value="SLR1690 PROTEIN"/>
    <property type="match status" value="1"/>
</dbReference>
<proteinExistence type="predicted"/>
<dbReference type="Gene3D" id="1.10.10.10">
    <property type="entry name" value="Winged helix-like DNA-binding domain superfamily/Winged helix DNA-binding domain"/>
    <property type="match status" value="1"/>
</dbReference>
<dbReference type="Proteomes" id="UP000199223">
    <property type="component" value="Unassembled WGS sequence"/>
</dbReference>
<name>A0A1H7BSX5_9DEIO</name>
<dbReference type="SUPFAM" id="SSF55811">
    <property type="entry name" value="Nudix"/>
    <property type="match status" value="1"/>
</dbReference>
<dbReference type="OrthoDB" id="9786141at2"/>
<evidence type="ECO:0000313" key="3">
    <source>
        <dbReference type="Proteomes" id="UP000199223"/>
    </source>
</evidence>
<reference evidence="3" key="1">
    <citation type="submission" date="2016-10" db="EMBL/GenBank/DDBJ databases">
        <authorList>
            <person name="Varghese N."/>
            <person name="Submissions S."/>
        </authorList>
    </citation>
    <scope>NUCLEOTIDE SEQUENCE [LARGE SCALE GENOMIC DNA]</scope>
    <source>
        <strain evidence="3">CGMCC 1.10218</strain>
    </source>
</reference>